<comment type="caution">
    <text evidence="1">The sequence shown here is derived from an EMBL/GenBank/DDBJ whole genome shotgun (WGS) entry which is preliminary data.</text>
</comment>
<sequence length="140" mass="15068">MIDELVIGPGDTSNLPAVRSILYAGADRDAVFAGPILVRQDEVPAPGVPLVAGQGMYWPQNALDIELTNPHAHLKARVLWSDDTDITRPLAAARSMLLYSFRLGLPDVPGDIETEWLRAALIPALVVGPEPRQLGGVEVK</sequence>
<accession>A0A0F9CWP5</accession>
<proteinExistence type="predicted"/>
<feature type="non-terminal residue" evidence="1">
    <location>
        <position position="140"/>
    </location>
</feature>
<gene>
    <name evidence="1" type="ORF">LCGC14_2272160</name>
</gene>
<dbReference type="AlphaFoldDB" id="A0A0F9CWP5"/>
<name>A0A0F9CWP5_9ZZZZ</name>
<reference evidence="1" key="1">
    <citation type="journal article" date="2015" name="Nature">
        <title>Complex archaea that bridge the gap between prokaryotes and eukaryotes.</title>
        <authorList>
            <person name="Spang A."/>
            <person name="Saw J.H."/>
            <person name="Jorgensen S.L."/>
            <person name="Zaremba-Niedzwiedzka K."/>
            <person name="Martijn J."/>
            <person name="Lind A.E."/>
            <person name="van Eijk R."/>
            <person name="Schleper C."/>
            <person name="Guy L."/>
            <person name="Ettema T.J."/>
        </authorList>
    </citation>
    <scope>NUCLEOTIDE SEQUENCE</scope>
</reference>
<protein>
    <submittedName>
        <fullName evidence="1">Uncharacterized protein</fullName>
    </submittedName>
</protein>
<evidence type="ECO:0000313" key="1">
    <source>
        <dbReference type="EMBL" id="KKL53763.1"/>
    </source>
</evidence>
<organism evidence="1">
    <name type="scientific">marine sediment metagenome</name>
    <dbReference type="NCBI Taxonomy" id="412755"/>
    <lineage>
        <taxon>unclassified sequences</taxon>
        <taxon>metagenomes</taxon>
        <taxon>ecological metagenomes</taxon>
    </lineage>
</organism>
<dbReference type="EMBL" id="LAZR01031436">
    <property type="protein sequence ID" value="KKL53763.1"/>
    <property type="molecule type" value="Genomic_DNA"/>
</dbReference>